<evidence type="ECO:0000313" key="5">
    <source>
        <dbReference type="Proteomes" id="UP000652567"/>
    </source>
</evidence>
<evidence type="ECO:0000256" key="2">
    <source>
        <dbReference type="SAM" id="SignalP"/>
    </source>
</evidence>
<dbReference type="InterPro" id="IPR013424">
    <property type="entry name" value="Ice-binding_C"/>
</dbReference>
<organism evidence="4 5">
    <name type="scientific">Cellvibrio polysaccharolyticus</name>
    <dbReference type="NCBI Taxonomy" id="2082724"/>
    <lineage>
        <taxon>Bacteria</taxon>
        <taxon>Pseudomonadati</taxon>
        <taxon>Pseudomonadota</taxon>
        <taxon>Gammaproteobacteria</taxon>
        <taxon>Cellvibrionales</taxon>
        <taxon>Cellvibrionaceae</taxon>
        <taxon>Cellvibrio</taxon>
    </lineage>
</organism>
<evidence type="ECO:0000259" key="3">
    <source>
        <dbReference type="Pfam" id="PF07589"/>
    </source>
</evidence>
<feature type="signal peptide" evidence="2">
    <location>
        <begin position="1"/>
        <end position="23"/>
    </location>
</feature>
<proteinExistence type="predicted"/>
<comment type="caution">
    <text evidence="4">The sequence shown here is derived from an EMBL/GenBank/DDBJ whole genome shotgun (WGS) entry which is preliminary data.</text>
</comment>
<evidence type="ECO:0000313" key="4">
    <source>
        <dbReference type="EMBL" id="MBE8716045.1"/>
    </source>
</evidence>
<dbReference type="EMBL" id="PRDL01000001">
    <property type="protein sequence ID" value="MBE8716045.1"/>
    <property type="molecule type" value="Genomic_DNA"/>
</dbReference>
<feature type="compositionally biased region" description="Basic and acidic residues" evidence="1">
    <location>
        <begin position="98"/>
        <end position="118"/>
    </location>
</feature>
<feature type="region of interest" description="Disordered" evidence="1">
    <location>
        <begin position="91"/>
        <end position="120"/>
    </location>
</feature>
<reference evidence="4" key="1">
    <citation type="submission" date="2018-07" db="EMBL/GenBank/DDBJ databases">
        <title>Genome assembly of strain Ka43.</title>
        <authorList>
            <person name="Kukolya J."/>
            <person name="Nagy I."/>
            <person name="Horvath B."/>
            <person name="Toth A."/>
        </authorList>
    </citation>
    <scope>NUCLEOTIDE SEQUENCE</scope>
    <source>
        <strain evidence="4">KB43</strain>
    </source>
</reference>
<gene>
    <name evidence="4" type="ORF">C4F51_02450</name>
</gene>
<name>A0A928V2M4_9GAMM</name>
<sequence>MKAFMKTLLAGGALLAAASTTQAAVISINVFDDAAAAEALFLSKLNHHVTEDFENLPLHGFAQSHSNDQLAWVDTATTFQTSVGDFTLVTPGGTNAGDTERSTELKIEDSSTGEEGREVASGNWLDSNDAKKVQWNISIGGAPFNAIGFYLADANDQGARLILKLTDGSEVDATYQLTSALPNGNIKYITLTSDVSISSASLIFDTGYAARDGWGIDNVTVGQVPEPGTLLLLGLGLLGLGAARRRMRS</sequence>
<evidence type="ECO:0000256" key="1">
    <source>
        <dbReference type="SAM" id="MobiDB-lite"/>
    </source>
</evidence>
<accession>A0A928V2M4</accession>
<dbReference type="NCBIfam" id="TIGR02595">
    <property type="entry name" value="PEP_CTERM"/>
    <property type="match status" value="1"/>
</dbReference>
<feature type="chain" id="PRO_5036842806" evidence="2">
    <location>
        <begin position="24"/>
        <end position="249"/>
    </location>
</feature>
<dbReference type="RefSeq" id="WP_193906841.1">
    <property type="nucleotide sequence ID" value="NZ_PRDL01000001.1"/>
</dbReference>
<feature type="domain" description="Ice-binding protein C-terminal" evidence="3">
    <location>
        <begin position="223"/>
        <end position="246"/>
    </location>
</feature>
<keyword evidence="5" id="KW-1185">Reference proteome</keyword>
<dbReference type="AlphaFoldDB" id="A0A928V2M4"/>
<keyword evidence="2" id="KW-0732">Signal</keyword>
<protein>
    <submittedName>
        <fullName evidence="4">PEP-CTERM sorting domain-containing protein</fullName>
    </submittedName>
</protein>
<dbReference type="Proteomes" id="UP000652567">
    <property type="component" value="Unassembled WGS sequence"/>
</dbReference>
<dbReference type="Pfam" id="PF07589">
    <property type="entry name" value="PEP-CTERM"/>
    <property type="match status" value="1"/>
</dbReference>